<sequence length="317" mass="34437">MKHAEKQAHTHEHGHCSHEGHDHGGSLHVHPVVSNMRVALVLNVLFTIIEFIGGLYTNSVAILSDAIHDLGDSIAIGAALVLEKQSGQGRTDTFSYGKRRFSILAAFLTSLILIAGSIVILTEAIPRFFAVQAVKTTGVLWLAIAGVVFNGLAILRLRQGKQHSLNQRAVMLHLLEDALGWIAVLVGAIIMYFTQWYWIDPLLSVGIGLFVLYNASRNIMTALKIFLQAAPAGVNAQAIVAELKKLPGVTGVHDVHCWSMDGEKNILSLHLVVNPTVDMSGLNGLLQKAREITRAQNVQHPTIQVETDGSPCHLINC</sequence>
<name>A0A3B7MTV0_9BACT</name>
<dbReference type="EMBL" id="CP032157">
    <property type="protein sequence ID" value="AXY77974.1"/>
    <property type="molecule type" value="Genomic_DNA"/>
</dbReference>
<dbReference type="NCBIfam" id="TIGR01297">
    <property type="entry name" value="CDF"/>
    <property type="match status" value="1"/>
</dbReference>
<dbReference type="KEGG" id="pseg:D3H65_30025"/>
<evidence type="ECO:0000259" key="11">
    <source>
        <dbReference type="Pfam" id="PF01545"/>
    </source>
</evidence>
<dbReference type="PANTHER" id="PTHR11562">
    <property type="entry name" value="CATION EFFLUX PROTEIN/ ZINC TRANSPORTER"/>
    <property type="match status" value="1"/>
</dbReference>
<dbReference type="Pfam" id="PF01545">
    <property type="entry name" value="Cation_efflux"/>
    <property type="match status" value="1"/>
</dbReference>
<keyword evidence="5" id="KW-0862">Zinc</keyword>
<feature type="transmembrane region" description="Helical" evidence="10">
    <location>
        <begin position="169"/>
        <end position="190"/>
    </location>
</feature>
<dbReference type="InterPro" id="IPR050681">
    <property type="entry name" value="CDF/SLC30A"/>
</dbReference>
<evidence type="ECO:0000256" key="8">
    <source>
        <dbReference type="ARBA" id="ARBA00023136"/>
    </source>
</evidence>
<feature type="domain" description="Cation efflux protein transmembrane" evidence="11">
    <location>
        <begin position="37"/>
        <end position="226"/>
    </location>
</feature>
<protein>
    <submittedName>
        <fullName evidence="13">Cation transporter</fullName>
    </submittedName>
</protein>
<feature type="transmembrane region" description="Helical" evidence="10">
    <location>
        <begin position="196"/>
        <end position="215"/>
    </location>
</feature>
<evidence type="ECO:0000256" key="10">
    <source>
        <dbReference type="SAM" id="Phobius"/>
    </source>
</evidence>
<dbReference type="Pfam" id="PF16916">
    <property type="entry name" value="ZT_dimer"/>
    <property type="match status" value="1"/>
</dbReference>
<accession>A0A3B7MTV0</accession>
<dbReference type="InterPro" id="IPR002524">
    <property type="entry name" value="Cation_efflux"/>
</dbReference>
<dbReference type="Gene3D" id="1.20.1510.10">
    <property type="entry name" value="Cation efflux protein transmembrane domain"/>
    <property type="match status" value="1"/>
</dbReference>
<dbReference type="GO" id="GO:0005385">
    <property type="term" value="F:zinc ion transmembrane transporter activity"/>
    <property type="evidence" value="ECO:0007669"/>
    <property type="project" value="TreeGrafter"/>
</dbReference>
<keyword evidence="4 10" id="KW-0812">Transmembrane</keyword>
<keyword evidence="7" id="KW-0406">Ion transport</keyword>
<dbReference type="GO" id="GO:0005886">
    <property type="term" value="C:plasma membrane"/>
    <property type="evidence" value="ECO:0007669"/>
    <property type="project" value="TreeGrafter"/>
</dbReference>
<gene>
    <name evidence="13" type="ORF">D3H65_30025</name>
</gene>
<feature type="region of interest" description="Disordered" evidence="9">
    <location>
        <begin position="1"/>
        <end position="23"/>
    </location>
</feature>
<evidence type="ECO:0000256" key="3">
    <source>
        <dbReference type="ARBA" id="ARBA00022448"/>
    </source>
</evidence>
<evidence type="ECO:0000256" key="7">
    <source>
        <dbReference type="ARBA" id="ARBA00023065"/>
    </source>
</evidence>
<dbReference type="AlphaFoldDB" id="A0A3B7MTV0"/>
<keyword evidence="8 10" id="KW-0472">Membrane</keyword>
<reference evidence="13 14" key="1">
    <citation type="submission" date="2018-09" db="EMBL/GenBank/DDBJ databases">
        <title>Genome sequencing of strain 6GH32-13.</title>
        <authorList>
            <person name="Weon H.-Y."/>
            <person name="Heo J."/>
            <person name="Kwon S.-W."/>
        </authorList>
    </citation>
    <scope>NUCLEOTIDE SEQUENCE [LARGE SCALE GENOMIC DNA]</scope>
    <source>
        <strain evidence="13 14">5GH32-13</strain>
    </source>
</reference>
<evidence type="ECO:0000256" key="4">
    <source>
        <dbReference type="ARBA" id="ARBA00022692"/>
    </source>
</evidence>
<feature type="domain" description="Cation efflux protein cytoplasmic" evidence="12">
    <location>
        <begin position="233"/>
        <end position="306"/>
    </location>
</feature>
<dbReference type="RefSeq" id="WP_119053847.1">
    <property type="nucleotide sequence ID" value="NZ_CP032157.1"/>
</dbReference>
<organism evidence="13 14">
    <name type="scientific">Paraflavitalea soli</name>
    <dbReference type="NCBI Taxonomy" id="2315862"/>
    <lineage>
        <taxon>Bacteria</taxon>
        <taxon>Pseudomonadati</taxon>
        <taxon>Bacteroidota</taxon>
        <taxon>Chitinophagia</taxon>
        <taxon>Chitinophagales</taxon>
        <taxon>Chitinophagaceae</taxon>
        <taxon>Paraflavitalea</taxon>
    </lineage>
</organism>
<comment type="subcellular location">
    <subcellularLocation>
        <location evidence="1">Membrane</location>
        <topology evidence="1">Multi-pass membrane protein</topology>
    </subcellularLocation>
</comment>
<dbReference type="InterPro" id="IPR027469">
    <property type="entry name" value="Cation_efflux_TMD_sf"/>
</dbReference>
<evidence type="ECO:0000256" key="2">
    <source>
        <dbReference type="ARBA" id="ARBA00008873"/>
    </source>
</evidence>
<dbReference type="SUPFAM" id="SSF161111">
    <property type="entry name" value="Cation efflux protein transmembrane domain-like"/>
    <property type="match status" value="1"/>
</dbReference>
<keyword evidence="5" id="KW-0864">Zinc transport</keyword>
<keyword evidence="3" id="KW-0813">Transport</keyword>
<evidence type="ECO:0000256" key="1">
    <source>
        <dbReference type="ARBA" id="ARBA00004141"/>
    </source>
</evidence>
<feature type="transmembrane region" description="Helical" evidence="10">
    <location>
        <begin position="138"/>
        <end position="157"/>
    </location>
</feature>
<evidence type="ECO:0000256" key="5">
    <source>
        <dbReference type="ARBA" id="ARBA00022906"/>
    </source>
</evidence>
<dbReference type="Proteomes" id="UP000263900">
    <property type="component" value="Chromosome"/>
</dbReference>
<evidence type="ECO:0000313" key="13">
    <source>
        <dbReference type="EMBL" id="AXY77974.1"/>
    </source>
</evidence>
<evidence type="ECO:0000313" key="14">
    <source>
        <dbReference type="Proteomes" id="UP000263900"/>
    </source>
</evidence>
<keyword evidence="14" id="KW-1185">Reference proteome</keyword>
<dbReference type="InterPro" id="IPR058533">
    <property type="entry name" value="Cation_efflux_TM"/>
</dbReference>
<dbReference type="SUPFAM" id="SSF160240">
    <property type="entry name" value="Cation efflux protein cytoplasmic domain-like"/>
    <property type="match status" value="1"/>
</dbReference>
<comment type="similarity">
    <text evidence="2">Belongs to the cation diffusion facilitator (CDF) transporter (TC 2.A.4) family. SLC30A subfamily.</text>
</comment>
<evidence type="ECO:0000256" key="9">
    <source>
        <dbReference type="SAM" id="MobiDB-lite"/>
    </source>
</evidence>
<evidence type="ECO:0000259" key="12">
    <source>
        <dbReference type="Pfam" id="PF16916"/>
    </source>
</evidence>
<keyword evidence="6 10" id="KW-1133">Transmembrane helix</keyword>
<proteinExistence type="inferred from homology"/>
<feature type="transmembrane region" description="Helical" evidence="10">
    <location>
        <begin position="103"/>
        <end position="126"/>
    </location>
</feature>
<dbReference type="InterPro" id="IPR036837">
    <property type="entry name" value="Cation_efflux_CTD_sf"/>
</dbReference>
<evidence type="ECO:0000256" key="6">
    <source>
        <dbReference type="ARBA" id="ARBA00022989"/>
    </source>
</evidence>
<dbReference type="OrthoDB" id="9809646at2"/>
<dbReference type="PANTHER" id="PTHR11562:SF17">
    <property type="entry name" value="RE54080P-RELATED"/>
    <property type="match status" value="1"/>
</dbReference>
<dbReference type="InterPro" id="IPR027470">
    <property type="entry name" value="Cation_efflux_CTD"/>
</dbReference>